<keyword evidence="3" id="KW-0812">Transmembrane</keyword>
<comment type="subcellular location">
    <subcellularLocation>
        <location evidence="1">Cell outer membrane</location>
        <topology evidence="1">Multi-pass membrane protein</topology>
    </subcellularLocation>
</comment>
<dbReference type="InterPro" id="IPR012910">
    <property type="entry name" value="Plug_dom"/>
</dbReference>
<dbReference type="InterPro" id="IPR036942">
    <property type="entry name" value="Beta-barrel_TonB_sf"/>
</dbReference>
<gene>
    <name evidence="9" type="ORF">EVA_06498</name>
</gene>
<evidence type="ECO:0000256" key="4">
    <source>
        <dbReference type="ARBA" id="ARBA00023077"/>
    </source>
</evidence>
<dbReference type="Pfam" id="PF13715">
    <property type="entry name" value="CarbopepD_reg_2"/>
    <property type="match status" value="1"/>
</dbReference>
<sequence length="1161" mass="129259">MDEKRKKRGVENNQFLAAVAICALFIGGGNVNAMQNSSVHSPITQEQMQSRTVQVKVVDSKGGPIIGANVLEKGTNNGIITNIDGIGNLTVKIGAVLQISYIGYASQEVKATSSTIKVVLKEDTEQLGEVVVVGYGSQKKENLTGAVASVNVSETLEGRPIADIGRGLQGTTPGLSITLPSGEIGADPTIKIRGQIGSESGDTAPLILLDNVEIPSISLVNPDDIESISILKDAASASIYGSKAAFGVVLITSKKGAKQERVNISYQNNFSWQHVSKDMEMAGIDALDYIGSYLKRVNKPYTGAFWMVGQDSYEQALAWQEKWGGKVGSHDPFVYGRDWYVRDKKKFSMRTFNPYDYMVKDWAPSQSHNISLNGKSGKTSFNIGLGYLDQSGMNKAAKRDDFRRWNGSVKLSTEFNKYLTVRAGAIYSKRQKRFANVSTSTTADAWYYMYRWSAVTPWGQDEEGNPLRSPASEAAQANTATYTNNYTNFNVGATINLTKDWKIDIDYSHANHEYVQDKPGMRYTATDTWGSASLRKDANGNQVYVDGTGAVVGKDAPGAMPAYSLANFEYTSQGASGNDYMYRRSQNSRQNTLNINTNYDWKINDDNNLKFLLGMNRVTYDEEYNWSKITQLTDLANPQFDLTGGTQTSGGGKNWDGQLGFFGRINYNLMDRYLLEANIRYDATSKFPSDLRWRWFPSFSAGWRLSEEAFMEWTKPALSSLKLRASWGMIGDQTVPNSLYVPTMKSEPESWLDASGNKLIYVGTPTAIVSDITWQDIYTLDFGVDARFFDGEFGVTFDWYQRDTKNMIVPADGFPLTFGTGAPKGNYGSLRTRGWELSLDYAHRFNNGLGLNAMFTLSDAITDITEYGDTKSIDKWYTGKRYGEIWGYRTDRLYQKDDFVWENGKIVTTYALNGKEVAANTPGAKKVNKLSDPKGVYQDFMQSGEFIFGPGDVKYVDVNGDGKFDNGSGTYDDPGDKEVIGNSTPRFEYGFRLGADYKGFDLSVFCQGVGKREIWGNGPLAIPGYSLGDGAMPQTFAGDFWKEDRTDAFYPRPYEMSKGNDAFNMHKQSRYLLDMSYFRIKNITLGYTLPQHLTKYVWMQKARVYLALENFFTFDKLNGLPIDPEEVSGYSMFNVNNYNSGRTGVGVPTFKSVSVGVQLNF</sequence>
<keyword evidence="9" id="KW-0675">Receptor</keyword>
<dbReference type="NCBIfam" id="TIGR04056">
    <property type="entry name" value="OMP_RagA_SusC"/>
    <property type="match status" value="1"/>
</dbReference>
<dbReference type="GO" id="GO:0009279">
    <property type="term" value="C:cell outer membrane"/>
    <property type="evidence" value="ECO:0007669"/>
    <property type="project" value="UniProtKB-SubCell"/>
</dbReference>
<dbReference type="SUPFAM" id="SSF56935">
    <property type="entry name" value="Porins"/>
    <property type="match status" value="1"/>
</dbReference>
<evidence type="ECO:0000256" key="1">
    <source>
        <dbReference type="ARBA" id="ARBA00004571"/>
    </source>
</evidence>
<dbReference type="InterPro" id="IPR000531">
    <property type="entry name" value="Beta-barrel_TonB"/>
</dbReference>
<feature type="domain" description="TonB-dependent receptor-like beta-barrel" evidence="7">
    <location>
        <begin position="438"/>
        <end position="920"/>
    </location>
</feature>
<feature type="domain" description="TonB-dependent receptor plug" evidence="8">
    <location>
        <begin position="144"/>
        <end position="248"/>
    </location>
</feature>
<proteinExistence type="predicted"/>
<accession>J9GS22</accession>
<dbReference type="InterPro" id="IPR037066">
    <property type="entry name" value="Plug_dom_sf"/>
</dbReference>
<evidence type="ECO:0000259" key="7">
    <source>
        <dbReference type="Pfam" id="PF00593"/>
    </source>
</evidence>
<dbReference type="AlphaFoldDB" id="J9GS22"/>
<dbReference type="NCBIfam" id="TIGR04057">
    <property type="entry name" value="SusC_RagA_signa"/>
    <property type="match status" value="1"/>
</dbReference>
<dbReference type="InterPro" id="IPR039426">
    <property type="entry name" value="TonB-dep_rcpt-like"/>
</dbReference>
<keyword evidence="6" id="KW-0998">Cell outer membrane</keyword>
<name>J9GS22_9ZZZZ</name>
<evidence type="ECO:0000259" key="8">
    <source>
        <dbReference type="Pfam" id="PF07715"/>
    </source>
</evidence>
<dbReference type="InterPro" id="IPR023997">
    <property type="entry name" value="TonB-dep_OMP_SusC/RagA_CS"/>
</dbReference>
<dbReference type="Gene3D" id="2.170.130.10">
    <property type="entry name" value="TonB-dependent receptor, plug domain"/>
    <property type="match status" value="1"/>
</dbReference>
<organism evidence="9">
    <name type="scientific">gut metagenome</name>
    <dbReference type="NCBI Taxonomy" id="749906"/>
    <lineage>
        <taxon>unclassified sequences</taxon>
        <taxon>metagenomes</taxon>
        <taxon>organismal metagenomes</taxon>
    </lineage>
</organism>
<evidence type="ECO:0000256" key="2">
    <source>
        <dbReference type="ARBA" id="ARBA00022448"/>
    </source>
</evidence>
<comment type="caution">
    <text evidence="9">The sequence shown here is derived from an EMBL/GenBank/DDBJ whole genome shotgun (WGS) entry which is preliminary data.</text>
</comment>
<keyword evidence="5" id="KW-0472">Membrane</keyword>
<dbReference type="Pfam" id="PF00593">
    <property type="entry name" value="TonB_dep_Rec_b-barrel"/>
    <property type="match status" value="1"/>
</dbReference>
<dbReference type="InterPro" id="IPR023996">
    <property type="entry name" value="TonB-dep_OMP_SusC/RagA"/>
</dbReference>
<dbReference type="Pfam" id="PF07715">
    <property type="entry name" value="Plug"/>
    <property type="match status" value="1"/>
</dbReference>
<dbReference type="SUPFAM" id="SSF49464">
    <property type="entry name" value="Carboxypeptidase regulatory domain-like"/>
    <property type="match status" value="1"/>
</dbReference>
<evidence type="ECO:0000313" key="9">
    <source>
        <dbReference type="EMBL" id="EJX05393.1"/>
    </source>
</evidence>
<keyword evidence="4" id="KW-0798">TonB box</keyword>
<evidence type="ECO:0000256" key="5">
    <source>
        <dbReference type="ARBA" id="ARBA00023136"/>
    </source>
</evidence>
<reference evidence="9" key="1">
    <citation type="journal article" date="2012" name="PLoS ONE">
        <title>Gene sets for utilization of primary and secondary nutrition supplies in the distal gut of endangered iberian lynx.</title>
        <authorList>
            <person name="Alcaide M."/>
            <person name="Messina E."/>
            <person name="Richter M."/>
            <person name="Bargiela R."/>
            <person name="Peplies J."/>
            <person name="Huws S.A."/>
            <person name="Newbold C.J."/>
            <person name="Golyshin P.N."/>
            <person name="Simon M.A."/>
            <person name="Lopez G."/>
            <person name="Yakimov M.M."/>
            <person name="Ferrer M."/>
        </authorList>
    </citation>
    <scope>NUCLEOTIDE SEQUENCE</scope>
</reference>
<evidence type="ECO:0000256" key="3">
    <source>
        <dbReference type="ARBA" id="ARBA00022692"/>
    </source>
</evidence>
<keyword evidence="2" id="KW-0813">Transport</keyword>
<dbReference type="PROSITE" id="PS52016">
    <property type="entry name" value="TONB_DEPENDENT_REC_3"/>
    <property type="match status" value="1"/>
</dbReference>
<protein>
    <submittedName>
        <fullName evidence="9">TonB-dependent Receptor Plug domain-containing protein</fullName>
    </submittedName>
</protein>
<dbReference type="Gene3D" id="2.40.170.20">
    <property type="entry name" value="TonB-dependent receptor, beta-barrel domain"/>
    <property type="match status" value="1"/>
</dbReference>
<dbReference type="InterPro" id="IPR008969">
    <property type="entry name" value="CarboxyPept-like_regulatory"/>
</dbReference>
<dbReference type="EMBL" id="AMCI01001483">
    <property type="protein sequence ID" value="EJX05393.1"/>
    <property type="molecule type" value="Genomic_DNA"/>
</dbReference>
<evidence type="ECO:0000256" key="6">
    <source>
        <dbReference type="ARBA" id="ARBA00023237"/>
    </source>
</evidence>